<comment type="caution">
    <text evidence="1">The sequence shown here is derived from an EMBL/GenBank/DDBJ whole genome shotgun (WGS) entry which is preliminary data.</text>
</comment>
<dbReference type="PANTHER" id="PTHR45661:SF3">
    <property type="entry name" value="IG-LIKE DOMAIN-CONTAINING PROTEIN"/>
    <property type="match status" value="1"/>
</dbReference>
<dbReference type="OrthoDB" id="1883493at2759"/>
<reference evidence="1 2" key="1">
    <citation type="submission" date="2016-05" db="EMBL/GenBank/DDBJ databases">
        <title>Nuclear genome of Blastocystis sp. subtype 1 NandII.</title>
        <authorList>
            <person name="Gentekaki E."/>
            <person name="Curtis B."/>
            <person name="Stairs C."/>
            <person name="Eme L."/>
            <person name="Herman E."/>
            <person name="Klimes V."/>
            <person name="Arias M.C."/>
            <person name="Elias M."/>
            <person name="Hilliou F."/>
            <person name="Klute M."/>
            <person name="Malik S.-B."/>
            <person name="Pightling A."/>
            <person name="Rachubinski R."/>
            <person name="Salas D."/>
            <person name="Schlacht A."/>
            <person name="Suga H."/>
            <person name="Archibald J."/>
            <person name="Ball S.G."/>
            <person name="Clark G."/>
            <person name="Dacks J."/>
            <person name="Van Der Giezen M."/>
            <person name="Tsaousis A."/>
            <person name="Roger A."/>
        </authorList>
    </citation>
    <scope>NUCLEOTIDE SEQUENCE [LARGE SCALE GENOMIC DNA]</scope>
    <source>
        <strain evidence="2">ATCC 50177 / NandII</strain>
    </source>
</reference>
<keyword evidence="2" id="KW-1185">Reference proteome</keyword>
<name>A0A196SJ11_BLAHN</name>
<sequence length="514" mass="57577">MIEYKVEEGKENVSPLNRNPVYEGGYLYDEATSSYLRYGEGVEIDMNTGIAKKEGEWVKGSMKKNVELFEGWYVKGEHDASLKFSVKGAEKRVEILNDVSWFEMNRNMQTMEISTKQFNEDQLTVLDLSPFSLLKSISIGNGCCEKVRTMKLVGLKQLECLLIGTKCFTAASSRDNPLSFTVADCPLLKRLAVGRDSFAEFGSLTVESLPSLQTLSLDGDNFHQVTSFRLEKLPRLVTVKIGEDCFTKSGDLWFNNSTHTLSISDCAVLKQLTIGNGSFSNYGVFALSNVNYLEQIHIGDKCFKCVKVLKIDSFLRLDTLEIGESSFTAQPSSYGIDVSRHFALTNCPRMRKLVIGNYSFSDYPDCTLSNLPSLESIAIGGLDYNYKCYSFCYASLELKNMRSLKSVVIGREAFYYCKKVVFENLPQLSVIRLGFNAMYFHTSGSTSLVLKSLPILTLITTVDGPNTRSSSFWGPINVVAEDVPNLVNVNLMDAFKCVRSWQMRNAGLLAYYKS</sequence>
<dbReference type="SUPFAM" id="SSF52058">
    <property type="entry name" value="L domain-like"/>
    <property type="match status" value="1"/>
</dbReference>
<dbReference type="EMBL" id="LXWW01000049">
    <property type="protein sequence ID" value="OAO17025.1"/>
    <property type="molecule type" value="Genomic_DNA"/>
</dbReference>
<dbReference type="InterPro" id="IPR032675">
    <property type="entry name" value="LRR_dom_sf"/>
</dbReference>
<gene>
    <name evidence="1" type="ORF">AV274_1249</name>
</gene>
<protein>
    <submittedName>
        <fullName evidence="1">Uncharacterized protein</fullName>
    </submittedName>
</protein>
<evidence type="ECO:0000313" key="1">
    <source>
        <dbReference type="EMBL" id="OAO17025.1"/>
    </source>
</evidence>
<organism evidence="1 2">
    <name type="scientific">Blastocystis sp. subtype 1 (strain ATCC 50177 / NandII)</name>
    <dbReference type="NCBI Taxonomy" id="478820"/>
    <lineage>
        <taxon>Eukaryota</taxon>
        <taxon>Sar</taxon>
        <taxon>Stramenopiles</taxon>
        <taxon>Bigyra</taxon>
        <taxon>Opalozoa</taxon>
        <taxon>Opalinata</taxon>
        <taxon>Blastocystidae</taxon>
        <taxon>Blastocystis</taxon>
    </lineage>
</organism>
<dbReference type="Proteomes" id="UP000078348">
    <property type="component" value="Unassembled WGS sequence"/>
</dbReference>
<dbReference type="STRING" id="478820.A0A196SJ11"/>
<dbReference type="InterPro" id="IPR053139">
    <property type="entry name" value="Surface_bspA-like"/>
</dbReference>
<proteinExistence type="predicted"/>
<evidence type="ECO:0000313" key="2">
    <source>
        <dbReference type="Proteomes" id="UP000078348"/>
    </source>
</evidence>
<dbReference type="Gene3D" id="3.80.10.10">
    <property type="entry name" value="Ribonuclease Inhibitor"/>
    <property type="match status" value="1"/>
</dbReference>
<accession>A0A196SJ11</accession>
<dbReference type="AlphaFoldDB" id="A0A196SJ11"/>
<dbReference type="PANTHER" id="PTHR45661">
    <property type="entry name" value="SURFACE ANTIGEN"/>
    <property type="match status" value="1"/>
</dbReference>